<comment type="similarity">
    <text evidence="1">Belongs to the Elbow/Noc family.</text>
</comment>
<protein>
    <submittedName>
        <fullName evidence="8">Zinc finger protein Noc-like protein</fullName>
    </submittedName>
</protein>
<keyword evidence="4" id="KW-0862">Zinc</keyword>
<feature type="compositionally biased region" description="Polar residues" evidence="6">
    <location>
        <begin position="143"/>
        <end position="161"/>
    </location>
</feature>
<evidence type="ECO:0000256" key="5">
    <source>
        <dbReference type="PROSITE-ProRule" id="PRU00042"/>
    </source>
</evidence>
<dbReference type="PROSITE" id="PS50157">
    <property type="entry name" value="ZINC_FINGER_C2H2_2"/>
    <property type="match status" value="1"/>
</dbReference>
<dbReference type="GO" id="GO:0005634">
    <property type="term" value="C:nucleus"/>
    <property type="evidence" value="ECO:0007669"/>
    <property type="project" value="TreeGrafter"/>
</dbReference>
<feature type="compositionally biased region" description="Low complexity" evidence="6">
    <location>
        <begin position="107"/>
        <end position="119"/>
    </location>
</feature>
<feature type="region of interest" description="Disordered" evidence="6">
    <location>
        <begin position="1"/>
        <end position="33"/>
    </location>
</feature>
<dbReference type="PANTHER" id="PTHR12522:SF4">
    <property type="entry name" value="ZINC FINGER PROTEIN ELBOW"/>
    <property type="match status" value="1"/>
</dbReference>
<accession>A0A443RR05</accession>
<gene>
    <name evidence="8" type="ORF">B4U79_06469</name>
</gene>
<comment type="caution">
    <text evidence="8">The sequence shown here is derived from an EMBL/GenBank/DDBJ whole genome shotgun (WGS) entry which is preliminary data.</text>
</comment>
<reference evidence="8 9" key="1">
    <citation type="journal article" date="2018" name="Gigascience">
        <title>Genomes of trombidid mites reveal novel predicted allergens and laterally-transferred genes associated with secondary metabolism.</title>
        <authorList>
            <person name="Dong X."/>
            <person name="Chaisiri K."/>
            <person name="Xia D."/>
            <person name="Armstrong S.D."/>
            <person name="Fang Y."/>
            <person name="Donnelly M.J."/>
            <person name="Kadowaki T."/>
            <person name="McGarry J.W."/>
            <person name="Darby A.C."/>
            <person name="Makepeace B.L."/>
        </authorList>
    </citation>
    <scope>NUCLEOTIDE SEQUENCE [LARGE SCALE GENOMIC DNA]</scope>
    <source>
        <strain evidence="8">UoL-WK</strain>
    </source>
</reference>
<evidence type="ECO:0000259" key="7">
    <source>
        <dbReference type="PROSITE" id="PS50157"/>
    </source>
</evidence>
<evidence type="ECO:0000256" key="6">
    <source>
        <dbReference type="SAM" id="MobiDB-lite"/>
    </source>
</evidence>
<feature type="compositionally biased region" description="Low complexity" evidence="6">
    <location>
        <begin position="254"/>
        <end position="268"/>
    </location>
</feature>
<name>A0A443RR05_9ACAR</name>
<dbReference type="Proteomes" id="UP000285301">
    <property type="component" value="Unassembled WGS sequence"/>
</dbReference>
<dbReference type="AlphaFoldDB" id="A0A443RR05"/>
<organism evidence="8 9">
    <name type="scientific">Dinothrombium tinctorium</name>
    <dbReference type="NCBI Taxonomy" id="1965070"/>
    <lineage>
        <taxon>Eukaryota</taxon>
        <taxon>Metazoa</taxon>
        <taxon>Ecdysozoa</taxon>
        <taxon>Arthropoda</taxon>
        <taxon>Chelicerata</taxon>
        <taxon>Arachnida</taxon>
        <taxon>Acari</taxon>
        <taxon>Acariformes</taxon>
        <taxon>Trombidiformes</taxon>
        <taxon>Prostigmata</taxon>
        <taxon>Anystina</taxon>
        <taxon>Parasitengona</taxon>
        <taxon>Trombidioidea</taxon>
        <taxon>Trombidiidae</taxon>
        <taxon>Dinothrombium</taxon>
    </lineage>
</organism>
<evidence type="ECO:0000313" key="8">
    <source>
        <dbReference type="EMBL" id="RWS17736.1"/>
    </source>
</evidence>
<proteinExistence type="inferred from homology"/>
<dbReference type="OrthoDB" id="10054079at2759"/>
<feature type="region of interest" description="Disordered" evidence="6">
    <location>
        <begin position="66"/>
        <end position="268"/>
    </location>
</feature>
<keyword evidence="9" id="KW-1185">Reference proteome</keyword>
<keyword evidence="2" id="KW-0479">Metal-binding</keyword>
<dbReference type="InterPro" id="IPR013087">
    <property type="entry name" value="Znf_C2H2_type"/>
</dbReference>
<dbReference type="Gene3D" id="3.30.160.60">
    <property type="entry name" value="Classic Zinc Finger"/>
    <property type="match status" value="1"/>
</dbReference>
<evidence type="ECO:0000256" key="2">
    <source>
        <dbReference type="ARBA" id="ARBA00022723"/>
    </source>
</evidence>
<dbReference type="GO" id="GO:0045892">
    <property type="term" value="P:negative regulation of DNA-templated transcription"/>
    <property type="evidence" value="ECO:0007669"/>
    <property type="project" value="TreeGrafter"/>
</dbReference>
<sequence length="489" mass="52974">MDGVMQRQQEKEVINVEDANERHSRQSAALDAKKSPLALLAQTCNNIGADLLPNNRLIIPPIEKPRKNCTKSERQCNGHSLTGDERERESVSSSLSSEKNFGEEPSRSSSVDSDCSNNRKISYKPYESSVTKNYSKDCKDLTQRSNNNDLITSRLSPNTRSSKVERASPINNSSYHQRREKRSLCSSSLGTNNSTSKSYDSQKNNEHNQRNGLASSPVTSPSSMTAPTITSSVHSKSTKLASPKSDDNCSTSFSSLASGPQSSQPQQQAVIDDHYLSRTAVGAKSCCNGCQAVTSTAFTHLSTLSPYLHYQRLKSATGQAIPSLQPPVPCRDTCLCNHCPIGVPPLTSSVGALPSNNVCNWMNGTSYCGKRFSSPEELLQHLKTHTNSSSSLSSFTPPFNPFGYYGSPPPLLSSSNTSINPRSHLDQIGLFSNRYHPYKSYPLTTGPNALISPYSLASLSSPLVAPQPALSPYLYPGLGSSITGRNALP</sequence>
<feature type="compositionally biased region" description="Polar residues" evidence="6">
    <location>
        <begin position="210"/>
        <end position="240"/>
    </location>
</feature>
<feature type="compositionally biased region" description="Polar residues" evidence="6">
    <location>
        <begin position="184"/>
        <end position="202"/>
    </location>
</feature>
<evidence type="ECO:0000313" key="9">
    <source>
        <dbReference type="Proteomes" id="UP000285301"/>
    </source>
</evidence>
<dbReference type="GO" id="GO:0008270">
    <property type="term" value="F:zinc ion binding"/>
    <property type="evidence" value="ECO:0007669"/>
    <property type="project" value="UniProtKB-KW"/>
</dbReference>
<dbReference type="PANTHER" id="PTHR12522">
    <property type="entry name" value="ZINC-FINGER PROTEIN NOLZ1-RELATED"/>
    <property type="match status" value="1"/>
</dbReference>
<dbReference type="EMBL" id="NCKU01000042">
    <property type="protein sequence ID" value="RWS17736.1"/>
    <property type="molecule type" value="Genomic_DNA"/>
</dbReference>
<feature type="compositionally biased region" description="Basic and acidic residues" evidence="6">
    <location>
        <begin position="66"/>
        <end position="90"/>
    </location>
</feature>
<evidence type="ECO:0000256" key="3">
    <source>
        <dbReference type="ARBA" id="ARBA00022771"/>
    </source>
</evidence>
<feature type="domain" description="C2H2-type" evidence="7">
    <location>
        <begin position="357"/>
        <end position="390"/>
    </location>
</feature>
<evidence type="ECO:0000256" key="4">
    <source>
        <dbReference type="ARBA" id="ARBA00022833"/>
    </source>
</evidence>
<dbReference type="InterPro" id="IPR051520">
    <property type="entry name" value="Elbow/Noc_ZnFinger"/>
</dbReference>
<evidence type="ECO:0000256" key="1">
    <source>
        <dbReference type="ARBA" id="ARBA00010144"/>
    </source>
</evidence>
<keyword evidence="3 5" id="KW-0863">Zinc-finger</keyword>
<feature type="compositionally biased region" description="Basic and acidic residues" evidence="6">
    <location>
        <begin position="8"/>
        <end position="24"/>
    </location>
</feature>